<reference evidence="2" key="1">
    <citation type="submission" date="2020-03" db="EMBL/GenBank/DDBJ databases">
        <authorList>
            <person name="Weist P."/>
        </authorList>
    </citation>
    <scope>NUCLEOTIDE SEQUENCE</scope>
</reference>
<feature type="region of interest" description="Disordered" evidence="1">
    <location>
        <begin position="59"/>
        <end position="120"/>
    </location>
</feature>
<name>A0A9N7TKI7_PLEPL</name>
<feature type="compositionally biased region" description="Low complexity" evidence="1">
    <location>
        <begin position="88"/>
        <end position="105"/>
    </location>
</feature>
<organism evidence="2 3">
    <name type="scientific">Pleuronectes platessa</name>
    <name type="common">European plaice</name>
    <dbReference type="NCBI Taxonomy" id="8262"/>
    <lineage>
        <taxon>Eukaryota</taxon>
        <taxon>Metazoa</taxon>
        <taxon>Chordata</taxon>
        <taxon>Craniata</taxon>
        <taxon>Vertebrata</taxon>
        <taxon>Euteleostomi</taxon>
        <taxon>Actinopterygii</taxon>
        <taxon>Neopterygii</taxon>
        <taxon>Teleostei</taxon>
        <taxon>Neoteleostei</taxon>
        <taxon>Acanthomorphata</taxon>
        <taxon>Carangaria</taxon>
        <taxon>Pleuronectiformes</taxon>
        <taxon>Pleuronectoidei</taxon>
        <taxon>Pleuronectidae</taxon>
        <taxon>Pleuronectes</taxon>
    </lineage>
</organism>
<sequence>MSGVGGGPGPGLDPEPAGGTTLPIRPGILQEELEGAPVGGCGGGWGELENRCCTRLKLSVSASQRRRPSRLLNGNDSGILSKQPGLYRGSTGASRGPRGASRGPRGPAGGPDVQQQSHSRKIDEINMCSNSTEAEFVWRVADEQLHRGSLAGSQANWLFQLLMAPLTLPPPPPPVFTCSPPAADSHVVLEVTPAATRHANEERRGGDMYVEEPCRSSPTTTCVRGGDSRL</sequence>
<comment type="caution">
    <text evidence="2">The sequence shown here is derived from an EMBL/GenBank/DDBJ whole genome shotgun (WGS) entry which is preliminary data.</text>
</comment>
<feature type="compositionally biased region" description="Gly residues" evidence="1">
    <location>
        <begin position="1"/>
        <end position="10"/>
    </location>
</feature>
<dbReference type="AlphaFoldDB" id="A0A9N7TKI7"/>
<evidence type="ECO:0000313" key="3">
    <source>
        <dbReference type="Proteomes" id="UP001153269"/>
    </source>
</evidence>
<dbReference type="Proteomes" id="UP001153269">
    <property type="component" value="Unassembled WGS sequence"/>
</dbReference>
<gene>
    <name evidence="2" type="ORF">PLEPLA_LOCUS1083</name>
</gene>
<protein>
    <submittedName>
        <fullName evidence="2">Uncharacterized protein</fullName>
    </submittedName>
</protein>
<evidence type="ECO:0000256" key="1">
    <source>
        <dbReference type="SAM" id="MobiDB-lite"/>
    </source>
</evidence>
<proteinExistence type="predicted"/>
<feature type="region of interest" description="Disordered" evidence="1">
    <location>
        <begin position="1"/>
        <end position="29"/>
    </location>
</feature>
<evidence type="ECO:0000313" key="2">
    <source>
        <dbReference type="EMBL" id="CAB1413383.1"/>
    </source>
</evidence>
<dbReference type="EMBL" id="CADEAL010000052">
    <property type="protein sequence ID" value="CAB1413383.1"/>
    <property type="molecule type" value="Genomic_DNA"/>
</dbReference>
<keyword evidence="3" id="KW-1185">Reference proteome</keyword>
<feature type="region of interest" description="Disordered" evidence="1">
    <location>
        <begin position="196"/>
        <end position="230"/>
    </location>
</feature>
<accession>A0A9N7TKI7</accession>